<evidence type="ECO:0000313" key="3">
    <source>
        <dbReference type="EMBL" id="EJT50098.1"/>
    </source>
</evidence>
<dbReference type="AlphaFoldDB" id="J5R0Q9"/>
<evidence type="ECO:0000256" key="1">
    <source>
        <dbReference type="SAM" id="Coils"/>
    </source>
</evidence>
<dbReference type="RefSeq" id="XP_014181355.1">
    <property type="nucleotide sequence ID" value="XM_014325880.1"/>
</dbReference>
<dbReference type="Proteomes" id="UP000002748">
    <property type="component" value="Unassembled WGS sequence"/>
</dbReference>
<proteinExistence type="predicted"/>
<organism evidence="3 4">
    <name type="scientific">Trichosporon asahii var. asahii (strain ATCC 90039 / CBS 2479 / JCM 2466 / KCTC 7840 / NBRC 103889/ NCYC 2677 / UAMH 7654)</name>
    <name type="common">Yeast</name>
    <dbReference type="NCBI Taxonomy" id="1186058"/>
    <lineage>
        <taxon>Eukaryota</taxon>
        <taxon>Fungi</taxon>
        <taxon>Dikarya</taxon>
        <taxon>Basidiomycota</taxon>
        <taxon>Agaricomycotina</taxon>
        <taxon>Tremellomycetes</taxon>
        <taxon>Trichosporonales</taxon>
        <taxon>Trichosporonaceae</taxon>
        <taxon>Trichosporon</taxon>
    </lineage>
</organism>
<dbReference type="GeneID" id="25984079"/>
<evidence type="ECO:0000313" key="4">
    <source>
        <dbReference type="Proteomes" id="UP000002748"/>
    </source>
</evidence>
<sequence length="255" mass="27609">MSSDRDLEQSEAQIAAAKAELAAAKAELAATQADLAATQADLAVVQVELASVKTTSAQFAKLQDEENAQPMRRIKDLEDDIVTETARELMAGGRLLPMMKDAGWALRGEDVMHIIGMSEGRNKCAHPEAHPDTLRPLFRSLCQQEEAALVPTHRASSRVTLDSILAQVTPEVVQEEKRKHELGKRPRQLEDPRALRHPRIRGVSPALSLRFREASSPNAPHHSAASASHPPPETPFALPNGPCLATPKAISASLS</sequence>
<feature type="compositionally biased region" description="Low complexity" evidence="2">
    <location>
        <begin position="214"/>
        <end position="228"/>
    </location>
</feature>
<reference evidence="3 4" key="1">
    <citation type="journal article" date="2012" name="Eukaryot. Cell">
        <title>Draft genome sequence of CBS 2479, the standard type strain of Trichosporon asahii.</title>
        <authorList>
            <person name="Yang R.Y."/>
            <person name="Li H.T."/>
            <person name="Zhu H."/>
            <person name="Zhou G.P."/>
            <person name="Wang M."/>
            <person name="Wang L."/>
        </authorList>
    </citation>
    <scope>NUCLEOTIDE SEQUENCE [LARGE SCALE GENOMIC DNA]</scope>
    <source>
        <strain evidence="4">ATCC 90039 / CBS 2479 / JCM 2466 / KCTC 7840 / NCYC 2677 / UAMH 7654</strain>
    </source>
</reference>
<feature type="region of interest" description="Disordered" evidence="2">
    <location>
        <begin position="211"/>
        <end position="255"/>
    </location>
</feature>
<evidence type="ECO:0000256" key="2">
    <source>
        <dbReference type="SAM" id="MobiDB-lite"/>
    </source>
</evidence>
<keyword evidence="1" id="KW-0175">Coiled coil</keyword>
<name>J5R0Q9_TRIAS</name>
<gene>
    <name evidence="3" type="ORF">A1Q1_00565</name>
</gene>
<comment type="caution">
    <text evidence="3">The sequence shown here is derived from an EMBL/GenBank/DDBJ whole genome shotgun (WGS) entry which is preliminary data.</text>
</comment>
<dbReference type="HOGENOM" id="CLU_1090661_0_0_1"/>
<dbReference type="VEuPathDB" id="FungiDB:A1Q1_00565"/>
<dbReference type="EMBL" id="ALBS01000126">
    <property type="protein sequence ID" value="EJT50098.1"/>
    <property type="molecule type" value="Genomic_DNA"/>
</dbReference>
<feature type="coiled-coil region" evidence="1">
    <location>
        <begin position="7"/>
        <end position="41"/>
    </location>
</feature>
<accession>J5R0Q9</accession>
<protein>
    <submittedName>
        <fullName evidence="3">Uncharacterized protein</fullName>
    </submittedName>
</protein>
<dbReference type="KEGG" id="tasa:A1Q1_00565"/>